<protein>
    <submittedName>
        <fullName evidence="2">Uncharacterized protein</fullName>
    </submittedName>
</protein>
<dbReference type="Proteomes" id="UP000256253">
    <property type="component" value="Unassembled WGS sequence"/>
</dbReference>
<organism evidence="2 3">
    <name type="scientific">Calidifontibacter indicus</name>
    <dbReference type="NCBI Taxonomy" id="419650"/>
    <lineage>
        <taxon>Bacteria</taxon>
        <taxon>Bacillati</taxon>
        <taxon>Actinomycetota</taxon>
        <taxon>Actinomycetes</taxon>
        <taxon>Micrococcales</taxon>
        <taxon>Dermacoccaceae</taxon>
        <taxon>Calidifontibacter</taxon>
    </lineage>
</organism>
<sequence length="146" mass="16355">MKNKLRVRAGAALAVAGLIGGAGVVTAQGAEAAGDQTKICRIKGADGTVLASFKAIRYDGAVRDKVVMKPIYYKSSNYYYKPAYSVLQKNWAWGTEWTPVTFMQNPWSTKTIYTTYNWNARSAQIRLELHHKRAYAVAVKYCQVYF</sequence>
<feature type="chain" id="PRO_5038354742" evidence="1">
    <location>
        <begin position="28"/>
        <end position="146"/>
    </location>
</feature>
<dbReference type="AlphaFoldDB" id="A0A3D9UJN6"/>
<reference evidence="2 3" key="1">
    <citation type="submission" date="2018-08" db="EMBL/GenBank/DDBJ databases">
        <title>Sequencing the genomes of 1000 actinobacteria strains.</title>
        <authorList>
            <person name="Klenk H.-P."/>
        </authorList>
    </citation>
    <scope>NUCLEOTIDE SEQUENCE [LARGE SCALE GENOMIC DNA]</scope>
    <source>
        <strain evidence="2 3">DSM 22967</strain>
    </source>
</reference>
<dbReference type="RefSeq" id="WP_115921752.1">
    <property type="nucleotide sequence ID" value="NZ_QTUA01000001.1"/>
</dbReference>
<keyword evidence="1" id="KW-0732">Signal</keyword>
<dbReference type="EMBL" id="QTUA01000001">
    <property type="protein sequence ID" value="REF29662.1"/>
    <property type="molecule type" value="Genomic_DNA"/>
</dbReference>
<name>A0A3D9UJN6_9MICO</name>
<evidence type="ECO:0000313" key="2">
    <source>
        <dbReference type="EMBL" id="REF29662.1"/>
    </source>
</evidence>
<keyword evidence="3" id="KW-1185">Reference proteome</keyword>
<accession>A0A3D9UJN6</accession>
<evidence type="ECO:0000313" key="3">
    <source>
        <dbReference type="Proteomes" id="UP000256253"/>
    </source>
</evidence>
<comment type="caution">
    <text evidence="2">The sequence shown here is derived from an EMBL/GenBank/DDBJ whole genome shotgun (WGS) entry which is preliminary data.</text>
</comment>
<feature type="signal peptide" evidence="1">
    <location>
        <begin position="1"/>
        <end position="27"/>
    </location>
</feature>
<evidence type="ECO:0000256" key="1">
    <source>
        <dbReference type="SAM" id="SignalP"/>
    </source>
</evidence>
<dbReference type="OrthoDB" id="9993126at2"/>
<proteinExistence type="predicted"/>
<gene>
    <name evidence="2" type="ORF">DFJ65_0625</name>
</gene>